<protein>
    <submittedName>
        <fullName evidence="1">SFRICE_002994</fullName>
    </submittedName>
</protein>
<dbReference type="AlphaFoldDB" id="A0A2H1VNV3"/>
<evidence type="ECO:0000313" key="1">
    <source>
        <dbReference type="EMBL" id="SOQ42519.1"/>
    </source>
</evidence>
<proteinExistence type="predicted"/>
<organism evidence="1">
    <name type="scientific">Spodoptera frugiperda</name>
    <name type="common">Fall armyworm</name>
    <dbReference type="NCBI Taxonomy" id="7108"/>
    <lineage>
        <taxon>Eukaryota</taxon>
        <taxon>Metazoa</taxon>
        <taxon>Ecdysozoa</taxon>
        <taxon>Arthropoda</taxon>
        <taxon>Hexapoda</taxon>
        <taxon>Insecta</taxon>
        <taxon>Pterygota</taxon>
        <taxon>Neoptera</taxon>
        <taxon>Endopterygota</taxon>
        <taxon>Lepidoptera</taxon>
        <taxon>Glossata</taxon>
        <taxon>Ditrysia</taxon>
        <taxon>Noctuoidea</taxon>
        <taxon>Noctuidae</taxon>
        <taxon>Amphipyrinae</taxon>
        <taxon>Spodoptera</taxon>
    </lineage>
</organism>
<dbReference type="CDD" id="cd00167">
    <property type="entry name" value="SANT"/>
    <property type="match status" value="1"/>
</dbReference>
<sequence>MESENHAFAGWSREERFCLLKVVDIDIEKIRKQIPAKSPNQIKEAIIYVINSLYPSDGDPPPCSRMKLSEWQQFLTSSSADPTERRAEGAITARMIAQLEYIPTPERTWNIDFKEVFLQMANAMEGRPVVADAAVTEVLYLMATDTVRRCNGIVPPGLKDFISKISAGNKPMPPRAPQQSPFLQDPRATCMYPQSGYDPVYVAAAMANPVRAGRHSGRSSRRHHRQ</sequence>
<reference evidence="1" key="1">
    <citation type="submission" date="2016-07" db="EMBL/GenBank/DDBJ databases">
        <authorList>
            <person name="Bretaudeau A."/>
        </authorList>
    </citation>
    <scope>NUCLEOTIDE SEQUENCE</scope>
    <source>
        <strain evidence="1">Rice</strain>
        <tissue evidence="1">Whole body</tissue>
    </source>
</reference>
<gene>
    <name evidence="1" type="ORF">SFRICE_002994</name>
</gene>
<name>A0A2H1VNV3_SPOFR</name>
<accession>A0A2H1VNV3</accession>
<dbReference type="InterPro" id="IPR001005">
    <property type="entry name" value="SANT/Myb"/>
</dbReference>
<dbReference type="EMBL" id="ODYU01003579">
    <property type="protein sequence ID" value="SOQ42519.1"/>
    <property type="molecule type" value="Genomic_DNA"/>
</dbReference>